<dbReference type="OrthoDB" id="6616542at2759"/>
<gene>
    <name evidence="2" type="primary">CG5928-RA</name>
    <name evidence="3" type="synonym">Dmel\CG5928</name>
    <name evidence="3 4" type="ORF">CG5928</name>
    <name evidence="3" type="ORF">Dmel_CG5928</name>
</gene>
<evidence type="ECO:0000313" key="4">
    <source>
        <dbReference type="FlyBase" id="FBgn0029836"/>
    </source>
</evidence>
<reference evidence="5" key="2">
    <citation type="journal article" date="2002" name="Genome Biol.">
        <title>Finishing a whole-genome shotgun: release 3 of the Drosophila melanogaster euchromatic genome sequence.</title>
        <authorList>
            <person name="Celniker S.E."/>
            <person name="Wheeler D.A."/>
            <person name="Kronmiller B."/>
            <person name="Carlson J.W."/>
            <person name="Halpern A."/>
            <person name="Patel S."/>
            <person name="Adams M."/>
            <person name="Champe M."/>
            <person name="Dugan S.P."/>
            <person name="Frise E."/>
            <person name="Hodgson A."/>
            <person name="George R.A."/>
            <person name="Hoskins R.A."/>
            <person name="Laverty T."/>
            <person name="Muzny D.M."/>
            <person name="Nelson C.R."/>
            <person name="Pacleb J.M."/>
            <person name="Park S."/>
            <person name="Pfeiffer B.D."/>
            <person name="Richards S."/>
            <person name="Sodergren E.J."/>
            <person name="Svirskas R."/>
            <person name="Tabor P.E."/>
            <person name="Wan K."/>
            <person name="Stapleton M."/>
            <person name="Sutton G.G."/>
            <person name="Venter C."/>
            <person name="Weinstock G."/>
            <person name="Scherer S.E."/>
            <person name="Myers E.W."/>
            <person name="Gibbs R.A."/>
            <person name="Rubin G.M."/>
        </authorList>
    </citation>
    <scope>NUCLEOTIDE SEQUENCE [LARGE SCALE GENOMIC DNA]</scope>
    <source>
        <strain evidence="5">Berkeley</strain>
    </source>
</reference>
<evidence type="ECO:0000256" key="1">
    <source>
        <dbReference type="SAM" id="SignalP"/>
    </source>
</evidence>
<reference evidence="3" key="12">
    <citation type="journal article" date="2015" name="G3 (Bethesda)">
        <title>Gene Model Annotations for Drosophila melanogaster: The Rule-Benders.</title>
        <authorList>
            <consortium name="FlyBase Consortium"/>
            <person name="Crosby M.A."/>
            <person name="Gramates L.S."/>
            <person name="Dos Santos G."/>
            <person name="Matthews B.B."/>
            <person name="St Pierre S.E."/>
            <person name="Zhou P."/>
            <person name="Schroeder A.J."/>
            <person name="Falls K."/>
            <person name="Emmert D.B."/>
            <person name="Russo S.M."/>
            <person name="Gelbart W.M."/>
            <person name="null"/>
        </authorList>
    </citation>
    <scope>NUCLEOTIDE SEQUENCE</scope>
</reference>
<accession>E4NKK1</accession>
<dbReference type="PaxDb" id="7227-FBpp0300510"/>
<sequence>MLQLQKMNTLLLLLAMMRCICATPIAPATPDGATPIDARVSAADFGAQDAFDAADSSAESTHAQASDAGFKISLLPTPAKTAESVNLEQEAIPSKVLSVYDNSQKRLADLAQPVPILDSISEHEKYGNNGDMFDGISRSIVNGYEAFSNLLNTFIQVRECRNCDHCVWFVCLPCFLVNPFAHTLHNGPSDAPAQQPNKI</sequence>
<keyword evidence="5" id="KW-1185">Reference proteome</keyword>
<keyword evidence="1" id="KW-0732">Signal</keyword>
<dbReference type="EMBL" id="AE014298">
    <property type="protein sequence ID" value="AFH07257.1"/>
    <property type="molecule type" value="Genomic_DNA"/>
</dbReference>
<reference evidence="5" key="3">
    <citation type="journal article" date="2002" name="Genome Biol.">
        <title>Annotation of the Drosophila melanogaster euchromatic genome: a systematic review.</title>
        <authorList>
            <person name="Misra S."/>
            <person name="Crosby M.A."/>
            <person name="Mungall C.J."/>
            <person name="Matthews B.B."/>
            <person name="Campbell K.S."/>
            <person name="Hradecky P."/>
            <person name="Huang Y."/>
            <person name="Kaminker J.S."/>
            <person name="Millburn G.H."/>
            <person name="Prochnik S.E."/>
            <person name="Smith C.D."/>
            <person name="Tupy J.L."/>
            <person name="Whitfied E.J."/>
            <person name="Bayraktaroglu L."/>
            <person name="Berman B.P."/>
            <person name="Bettencourt B.R."/>
            <person name="Celniker S.E."/>
            <person name="de Grey A.D."/>
            <person name="Drysdale R.A."/>
            <person name="Harris N.L."/>
            <person name="Richter J."/>
            <person name="Russo S."/>
            <person name="Schroeder A.J."/>
            <person name="Shu S.Q."/>
            <person name="Stapleton M."/>
            <person name="Yamada C."/>
            <person name="Ashburner M."/>
            <person name="Gelbart W.M."/>
            <person name="Rubin G.M."/>
            <person name="Lewis S.E."/>
        </authorList>
    </citation>
    <scope>GENOME REANNOTATION</scope>
    <source>
        <strain evidence="5">Berkeley</strain>
    </source>
</reference>
<reference evidence="3" key="13">
    <citation type="journal article" date="2015" name="Genome Res.">
        <title>The Release 6 reference sequence of the Drosophila melanogaster genome.</title>
        <authorList>
            <person name="Hoskins R.A."/>
            <person name="Carlson J.W."/>
            <person name="Wan K.H."/>
            <person name="Park S."/>
            <person name="Mendez I."/>
            <person name="Galle S.E."/>
            <person name="Booth B.W."/>
            <person name="Pfeiffer B.D."/>
            <person name="George R.A."/>
            <person name="Svirskas R."/>
            <person name="Krzywinski M."/>
            <person name="Schein J."/>
            <person name="Accardo M.C."/>
            <person name="Damia E."/>
            <person name="Messina G."/>
            <person name="Mendez-Lago M."/>
            <person name="de Pablos B."/>
            <person name="Demakova O.V."/>
            <person name="Andreyeva E.N."/>
            <person name="Boldyreva L.V."/>
            <person name="Marra M."/>
            <person name="Carvalho A.B."/>
            <person name="Dimitri P."/>
            <person name="Villasante A."/>
            <person name="Zhimulev I.F."/>
            <person name="Rubin G.M."/>
            <person name="Karpen G.H."/>
            <person name="Celniker S.E."/>
        </authorList>
    </citation>
    <scope>NUCLEOTIDE SEQUENCE</scope>
</reference>
<reference evidence="3" key="11">
    <citation type="journal article" date="2015" name="G3 (Bethesda)">
        <title>Gene Model Annotations for Drosophila melanogaster: Impact of High-Throughput Data.</title>
        <authorList>
            <consortium name="FlyBase Consortium"/>
            <person name="Matthews B.B."/>
            <person name="Dos Santos G."/>
            <person name="Crosby M.A."/>
            <person name="Emmert D.B."/>
            <person name="St Pierre S.E."/>
            <person name="Gramates L.S."/>
            <person name="Zhou P."/>
            <person name="Schroeder A.J."/>
            <person name="Falls K."/>
            <person name="Strelets V."/>
            <person name="Russo S.M."/>
            <person name="Gelbart W.M."/>
            <person name="null"/>
        </authorList>
    </citation>
    <scope>NUCLEOTIDE SEQUENCE</scope>
</reference>
<dbReference type="EMBL" id="BT125798">
    <property type="protein sequence ID" value="ADR66772.1"/>
    <property type="molecule type" value="mRNA"/>
</dbReference>
<dbReference type="ExpressionAtlas" id="E4NKK1">
    <property type="expression patterns" value="baseline and differential"/>
</dbReference>
<dbReference type="FlyBase" id="FBgn0029836">
    <property type="gene designation" value="CG5928"/>
</dbReference>
<feature type="signal peptide" evidence="1">
    <location>
        <begin position="1"/>
        <end position="22"/>
    </location>
</feature>
<dbReference type="Proteomes" id="UP000000803">
    <property type="component" value="Chromosome X"/>
</dbReference>
<dbReference type="AlphaFoldDB" id="E4NKK1"/>
<proteinExistence type="evidence at transcript level"/>
<reference evidence="3 5" key="8">
    <citation type="journal article" date="2007" name="Science">
        <title>The Release 5.1 annotation of Drosophila melanogaster heterochromatin.</title>
        <authorList>
            <person name="Smith C.D."/>
            <person name="Shu S."/>
            <person name="Mungall C.J."/>
            <person name="Karpen G.H."/>
        </authorList>
    </citation>
    <scope>NUCLEOTIDE SEQUENCE [LARGE SCALE GENOMIC DNA]</scope>
    <source>
        <strain evidence="5">Berkeley</strain>
    </source>
</reference>
<name>E4NKK1_DROME</name>
<reference evidence="3" key="14">
    <citation type="submission" date="2023-12" db="EMBL/GenBank/DDBJ databases">
        <authorList>
            <consortium name="FlyBase"/>
        </authorList>
    </citation>
    <scope>NUCLEOTIDE SEQUENCE</scope>
</reference>
<dbReference type="Bgee" id="FBgn0029836">
    <property type="expression patterns" value="Expressed in spermatid in male reproductive gland and 20 other cell types or tissues"/>
</dbReference>
<dbReference type="DNASU" id="31539"/>
<protein>
    <submittedName>
        <fullName evidence="2">RE75078p</fullName>
    </submittedName>
    <submittedName>
        <fullName evidence="3">Uncharacterized protein, isoform C</fullName>
    </submittedName>
</protein>
<dbReference type="RefSeq" id="NP_001245543.1">
    <property type="nucleotide sequence ID" value="NM_001258614.2"/>
</dbReference>
<reference evidence="3" key="15">
    <citation type="submission" date="2024-06" db="EMBL/GenBank/DDBJ databases">
        <title>Drosophila melanogaster release 4 sequence.</title>
        <authorList>
            <consortium name="Berkeley Drosophila Genome Project"/>
            <person name="Celniker S."/>
            <person name="Carlson J."/>
            <person name="Wan K."/>
            <person name="Pfeiffer B."/>
            <person name="Frise E."/>
            <person name="George R."/>
            <person name="Hoskins R."/>
            <person name="Stapleton M."/>
            <person name="Pacleb J."/>
            <person name="Park S."/>
            <person name="Svirskas R."/>
            <person name="Smith E."/>
            <person name="Yu C."/>
            <person name="Rubin G."/>
        </authorList>
    </citation>
    <scope>NUCLEOTIDE SEQUENCE</scope>
</reference>
<dbReference type="BioGRID-ORCS" id="31539">
    <property type="hits" value="0 hits in 1 CRISPR screen"/>
</dbReference>
<reference evidence="3 5" key="1">
    <citation type="journal article" date="2000" name="Science">
        <title>The genome sequence of Drosophila melanogaster.</title>
        <authorList>
            <person name="Adams M.D."/>
            <person name="Celniker S.E."/>
            <person name="Holt R.A."/>
            <person name="Evans C.A."/>
            <person name="Gocayne J.D."/>
            <person name="Amanatides P.G."/>
            <person name="Scherer S.E."/>
            <person name="Li P.W."/>
            <person name="Hoskins R.A."/>
            <person name="Galle R.F."/>
            <person name="George R.A."/>
            <person name="Lewis S.E."/>
            <person name="Richards S."/>
            <person name="Ashburner M."/>
            <person name="Henderson S.N."/>
            <person name="Sutton G.G."/>
            <person name="Wortman J.R."/>
            <person name="Yandell M.D."/>
            <person name="Zhang Q."/>
            <person name="Chen L.X."/>
            <person name="Brandon R.C."/>
            <person name="Rogers Y.H."/>
            <person name="Blazej R.G."/>
            <person name="Champe M."/>
            <person name="Pfeiffer B.D."/>
            <person name="Wan K.H."/>
            <person name="Doyle C."/>
            <person name="Baxter E.G."/>
            <person name="Helt G."/>
            <person name="Nelson C.R."/>
            <person name="Gabor G.L."/>
            <person name="Abril J.F."/>
            <person name="Agbayani A."/>
            <person name="An H.J."/>
            <person name="Andrews-Pfannkoch C."/>
            <person name="Baldwin D."/>
            <person name="Ballew R.M."/>
            <person name="Basu A."/>
            <person name="Baxendale J."/>
            <person name="Bayraktaroglu L."/>
            <person name="Beasley E.M."/>
            <person name="Beeson K.Y."/>
            <person name="Benos P.V."/>
            <person name="Berman B.P."/>
            <person name="Bhandari D."/>
            <person name="Bolshakov S."/>
            <person name="Borkova D."/>
            <person name="Botchan M.R."/>
            <person name="Bouck J."/>
            <person name="Brokstein P."/>
            <person name="Brottier P."/>
            <person name="Burtis K.C."/>
            <person name="Busam D.A."/>
            <person name="Butler H."/>
            <person name="Cadieu E."/>
            <person name="Center A."/>
            <person name="Chandra I."/>
            <person name="Cherry J.M."/>
            <person name="Cawley S."/>
            <person name="Dahlke C."/>
            <person name="Davenport L.B."/>
            <person name="Davies P."/>
            <person name="de Pablos B."/>
            <person name="Delcher A."/>
            <person name="Deng Z."/>
            <person name="Mays A.D."/>
            <person name="Dew I."/>
            <person name="Dietz S.M."/>
            <person name="Dodson K."/>
            <person name="Doup L.E."/>
            <person name="Downes M."/>
            <person name="Dugan-Rocha S."/>
            <person name="Dunkov B.C."/>
            <person name="Dunn P."/>
            <person name="Durbin K.J."/>
            <person name="Evangelista C.C."/>
            <person name="Ferraz C."/>
            <person name="Ferriera S."/>
            <person name="Fleischmann W."/>
            <person name="Fosler C."/>
            <person name="Gabrielian A.E."/>
            <person name="Garg N.S."/>
            <person name="Gelbart W.M."/>
            <person name="Glasser K."/>
            <person name="Glodek A."/>
            <person name="Gong F."/>
            <person name="Gorrell J.H."/>
            <person name="Gu Z."/>
            <person name="Guan P."/>
            <person name="Harris M."/>
            <person name="Harris N.L."/>
            <person name="Harvey D."/>
            <person name="Heiman T.J."/>
            <person name="Hernandez J.R."/>
            <person name="Houck J."/>
            <person name="Hostin D."/>
            <person name="Houston K.A."/>
            <person name="Howland T.J."/>
            <person name="Wei M.H."/>
            <person name="Ibegwam C."/>
            <person name="Jalali M."/>
            <person name="Kalush F."/>
            <person name="Karpen G.H."/>
            <person name="Ke Z."/>
            <person name="Kennison J.A."/>
            <person name="Ketchum K.A."/>
            <person name="Kimmel B.E."/>
            <person name="Kodira C.D."/>
            <person name="Kraft C."/>
            <person name="Kravitz S."/>
            <person name="Kulp D."/>
            <person name="Lai Z."/>
            <person name="Lasko P."/>
            <person name="Lei Y."/>
            <person name="Levitsky A.A."/>
            <person name="Li J."/>
            <person name="Li Z."/>
            <person name="Liang Y."/>
            <person name="Lin X."/>
            <person name="Liu X."/>
            <person name="Mattei B."/>
            <person name="McIntosh T.C."/>
            <person name="McLeod M.P."/>
            <person name="McPherson D."/>
            <person name="Merkulov G."/>
            <person name="Milshina N.V."/>
            <person name="Mobarry C."/>
            <person name="Morris J."/>
            <person name="Moshrefi A."/>
            <person name="Mount S.M."/>
            <person name="Moy M."/>
            <person name="Murphy B."/>
            <person name="Murphy L."/>
            <person name="Muzny D.M."/>
            <person name="Nelson D.L."/>
            <person name="Nelson D.R."/>
            <person name="Nelson K.A."/>
            <person name="Nixon K."/>
            <person name="Nusskern D.R."/>
            <person name="Pacleb J.M."/>
            <person name="Palazzolo M."/>
            <person name="Pittman G.S."/>
            <person name="Pan S."/>
            <person name="Pollard J."/>
            <person name="Puri V."/>
            <person name="Reese M.G."/>
            <person name="Reinert K."/>
            <person name="Remington K."/>
            <person name="Saunders R.D."/>
            <person name="Scheeler F."/>
            <person name="Shen H."/>
            <person name="Shue B.C."/>
            <person name="Siden-Kiamos I."/>
            <person name="Simpson M."/>
            <person name="Skupski M.P."/>
            <person name="Smith T."/>
            <person name="Spier E."/>
            <person name="Spradling A.C."/>
            <person name="Stapleton M."/>
            <person name="Strong R."/>
            <person name="Sun E."/>
            <person name="Svirskas R."/>
            <person name="Tector C."/>
            <person name="Turner R."/>
            <person name="Venter E."/>
            <person name="Wang A.H."/>
            <person name="Wang X."/>
            <person name="Wang Z.Y."/>
            <person name="Wassarman D.A."/>
            <person name="Weinstock G.M."/>
            <person name="Weissenbach J."/>
            <person name="Williams S.M."/>
            <person name="WoodageT"/>
            <person name="Worley K.C."/>
            <person name="Wu D."/>
            <person name="Yang S."/>
            <person name="Yao Q.A."/>
            <person name="Ye J."/>
            <person name="Yeh R.F."/>
            <person name="Zaveri J.S."/>
            <person name="Zhan M."/>
            <person name="Zhang G."/>
            <person name="Zhao Q."/>
            <person name="Zheng L."/>
            <person name="Zheng X.H."/>
            <person name="Zhong F.N."/>
            <person name="Zhong W."/>
            <person name="Zhou X."/>
            <person name="Zhu S."/>
            <person name="Zhu X."/>
            <person name="Smith H.O."/>
            <person name="Gibbs R.A."/>
            <person name="Myers E.W."/>
            <person name="Rubin G.M."/>
            <person name="Venter J.C."/>
        </authorList>
    </citation>
    <scope>NUCLEOTIDE SEQUENCE [LARGE SCALE GENOMIC DNA]</scope>
    <source>
        <strain evidence="5">Berkeley</strain>
    </source>
</reference>
<feature type="chain" id="PRO_5015090247" evidence="1">
    <location>
        <begin position="23"/>
        <end position="199"/>
    </location>
</feature>
<reference evidence="3 5" key="5">
    <citation type="journal article" date="2002" name="Genome Biol.">
        <title>Heterochromatic sequences in a Drosophila whole-genome shotgun assembly.</title>
        <authorList>
            <person name="Hoskins R.A."/>
            <person name="Smith C.D."/>
            <person name="Carlson J.W."/>
            <person name="Carvalho A.B."/>
            <person name="Halpern A."/>
            <person name="Kaminker J.S."/>
            <person name="Kennedy C."/>
            <person name="Mungall C.J."/>
            <person name="Sullivan B.A."/>
            <person name="Sutton G.G."/>
            <person name="Yasuhara J.C."/>
            <person name="Wakimoto B.T."/>
            <person name="Myers E.W."/>
            <person name="Celniker S.E."/>
            <person name="Rubin G.M."/>
            <person name="Karpen G.H."/>
        </authorList>
    </citation>
    <scope>NUCLEOTIDE SEQUENCE [LARGE SCALE GENOMIC DNA]</scope>
    <source>
        <strain evidence="5">Berkeley</strain>
    </source>
</reference>
<dbReference type="VEuPathDB" id="VectorBase:FBgn0029836"/>
<evidence type="ECO:0000313" key="5">
    <source>
        <dbReference type="Proteomes" id="UP000000803"/>
    </source>
</evidence>
<dbReference type="eggNOG" id="ENOG502S7R9">
    <property type="taxonomic scope" value="Eukaryota"/>
</dbReference>
<reference evidence="3" key="7">
    <citation type="submission" date="2006-08" db="EMBL/GenBank/DDBJ databases">
        <authorList>
            <person name="Celniker S."/>
            <person name="Carlson J."/>
            <person name="Wan K."/>
            <person name="Frise E."/>
            <person name="Hoskins R."/>
            <person name="Park S."/>
            <person name="Svirskas R."/>
            <person name="Rubin G."/>
        </authorList>
    </citation>
    <scope>NUCLEOTIDE SEQUENCE</scope>
</reference>
<evidence type="ECO:0000313" key="3">
    <source>
        <dbReference type="EMBL" id="AFH07257.1"/>
    </source>
</evidence>
<dbReference type="GeneID" id="31539"/>
<reference evidence="3 5" key="6">
    <citation type="journal article" date="2005" name="PLoS Comput. Biol.">
        <title>Combined evidence annotation of transposable elements in genome sequences.</title>
        <authorList>
            <person name="Quesneville H."/>
            <person name="Bergman C.M."/>
            <person name="Andrieu O."/>
            <person name="Autard D."/>
            <person name="Nouaud D."/>
            <person name="Ashburner M."/>
            <person name="Anxolabehere D."/>
        </authorList>
    </citation>
    <scope>NUCLEOTIDE SEQUENCE [LARGE SCALE GENOMIC DNA]</scope>
    <source>
        <strain evidence="5">Berkeley</strain>
    </source>
</reference>
<dbReference type="AGR" id="FB:FBgn0029836"/>
<reference evidence="2" key="10">
    <citation type="submission" date="2010-12" db="EMBL/GenBank/DDBJ databases">
        <authorList>
            <person name="Carlson J."/>
            <person name="Booth B."/>
            <person name="Frise E."/>
            <person name="Park S."/>
            <person name="Wan K."/>
            <person name="Yu C."/>
            <person name="Celniker S."/>
        </authorList>
    </citation>
    <scope>NUCLEOTIDE SEQUENCE</scope>
    <source>
        <strain evidence="2">Berkeley</strain>
    </source>
</reference>
<evidence type="ECO:0000313" key="2">
    <source>
        <dbReference type="EMBL" id="ADR66772.1"/>
    </source>
</evidence>
<reference evidence="3 5" key="9">
    <citation type="journal article" date="2007" name="Science">
        <title>Sequence finishing and mapping of Drosophila melanogaster heterochromatin.</title>
        <authorList>
            <person name="Hoskins R.A."/>
            <person name="Carlson J.W."/>
            <person name="Kennedy C."/>
            <person name="Acevedo D."/>
            <person name="Evans-Holm M."/>
            <person name="Frise E."/>
            <person name="Wan K.H."/>
            <person name="Park S."/>
            <person name="Mendez-Lago M."/>
            <person name="Rossi F."/>
            <person name="Villasante A."/>
            <person name="Dimitri P."/>
            <person name="Karpen G.H."/>
            <person name="Celniker S.E."/>
        </authorList>
    </citation>
    <scope>NUCLEOTIDE SEQUENCE [LARGE SCALE GENOMIC DNA]</scope>
    <source>
        <strain evidence="5">Berkeley</strain>
    </source>
</reference>
<dbReference type="STRING" id="7227.FBpp0300510"/>
<organism evidence="2">
    <name type="scientific">Drosophila melanogaster</name>
    <name type="common">Fruit fly</name>
    <dbReference type="NCBI Taxonomy" id="7227"/>
    <lineage>
        <taxon>Eukaryota</taxon>
        <taxon>Metazoa</taxon>
        <taxon>Ecdysozoa</taxon>
        <taxon>Arthropoda</taxon>
        <taxon>Hexapoda</taxon>
        <taxon>Insecta</taxon>
        <taxon>Pterygota</taxon>
        <taxon>Neoptera</taxon>
        <taxon>Endopterygota</taxon>
        <taxon>Diptera</taxon>
        <taxon>Brachycera</taxon>
        <taxon>Muscomorpha</taxon>
        <taxon>Ephydroidea</taxon>
        <taxon>Drosophilidae</taxon>
        <taxon>Drosophila</taxon>
        <taxon>Sophophora</taxon>
    </lineage>
</organism>
<reference evidence="5" key="4">
    <citation type="journal article" date="2002" name="Genome Biol.">
        <title>The transposable elements of the Drosophila melanogaster euchromatin: a genomics perspective.</title>
        <authorList>
            <person name="Kaminker J.S."/>
            <person name="Bergman C.M."/>
            <person name="Kronmiller B."/>
            <person name="Carlson J."/>
            <person name="Svirskas R."/>
            <person name="Patel S."/>
            <person name="Frise E."/>
            <person name="Wheeler D.A."/>
            <person name="Lewis S.E."/>
            <person name="Rubin G.M."/>
            <person name="Ashburner M."/>
            <person name="Celniker S.E."/>
        </authorList>
    </citation>
    <scope>NUCLEOTIDE SEQUENCE [LARGE SCALE GENOMIC DNA]</scope>
    <source>
        <strain evidence="5">Berkeley</strain>
    </source>
</reference>
<dbReference type="GlyGen" id="E4NKK1">
    <property type="glycosylation" value="1 site"/>
</dbReference>